<dbReference type="SUPFAM" id="SSF111369">
    <property type="entry name" value="HlyD-like secretion proteins"/>
    <property type="match status" value="1"/>
</dbReference>
<name>A0A1B7YYQ9_9FLAO</name>
<accession>A0A1B7YYQ9</accession>
<dbReference type="NCBIfam" id="TIGR01730">
    <property type="entry name" value="RND_mfp"/>
    <property type="match status" value="1"/>
</dbReference>
<dbReference type="OrthoDB" id="9806939at2"/>
<evidence type="ECO:0000256" key="2">
    <source>
        <dbReference type="ARBA" id="ARBA00022448"/>
    </source>
</evidence>
<dbReference type="InterPro" id="IPR051909">
    <property type="entry name" value="MFP_Cation_Efflux"/>
</dbReference>
<dbReference type="GO" id="GO:0015679">
    <property type="term" value="P:plasma membrane copper ion transport"/>
    <property type="evidence" value="ECO:0007669"/>
    <property type="project" value="TreeGrafter"/>
</dbReference>
<dbReference type="Pfam" id="PF19335">
    <property type="entry name" value="HMBD"/>
    <property type="match status" value="1"/>
</dbReference>
<dbReference type="InterPro" id="IPR058790">
    <property type="entry name" value="BSH_CusB"/>
</dbReference>
<feature type="transmembrane region" description="Helical" evidence="3">
    <location>
        <begin position="5"/>
        <end position="25"/>
    </location>
</feature>
<dbReference type="GO" id="GO:0060003">
    <property type="term" value="P:copper ion export"/>
    <property type="evidence" value="ECO:0007669"/>
    <property type="project" value="TreeGrafter"/>
</dbReference>
<keyword evidence="3" id="KW-0812">Transmembrane</keyword>
<evidence type="ECO:0000259" key="4">
    <source>
        <dbReference type="Pfam" id="PF11827"/>
    </source>
</evidence>
<comment type="similarity">
    <text evidence="1">Belongs to the membrane fusion protein (MFP) (TC 8.A.1) family.</text>
</comment>
<feature type="domain" description="CusB-like barrel-sandwich hybrid" evidence="7">
    <location>
        <begin position="141"/>
        <end position="252"/>
    </location>
</feature>
<evidence type="ECO:0000256" key="1">
    <source>
        <dbReference type="ARBA" id="ARBA00009477"/>
    </source>
</evidence>
<reference evidence="11" key="1">
    <citation type="submission" date="2016-06" db="EMBL/GenBank/DDBJ databases">
        <authorList>
            <person name="Zhan P."/>
        </authorList>
    </citation>
    <scope>NUCLEOTIDE SEQUENCE [LARGE SCALE GENOMIC DNA]</scope>
    <source>
        <strain evidence="11">T28</strain>
    </source>
</reference>
<evidence type="ECO:0000259" key="7">
    <source>
        <dbReference type="Pfam" id="PF25919"/>
    </source>
</evidence>
<evidence type="ECO:0000313" key="11">
    <source>
        <dbReference type="Proteomes" id="UP000092164"/>
    </source>
</evidence>
<feature type="domain" description="CusB-like beta-barrel" evidence="8">
    <location>
        <begin position="257"/>
        <end position="333"/>
    </location>
</feature>
<dbReference type="InterPro" id="IPR058649">
    <property type="entry name" value="CzcB_C"/>
</dbReference>
<dbReference type="Gene3D" id="6.10.140.730">
    <property type="match status" value="1"/>
</dbReference>
<proteinExistence type="inferred from homology"/>
<dbReference type="Gene3D" id="2.40.420.20">
    <property type="match status" value="1"/>
</dbReference>
<dbReference type="GO" id="GO:0046914">
    <property type="term" value="F:transition metal ion binding"/>
    <property type="evidence" value="ECO:0007669"/>
    <property type="project" value="TreeGrafter"/>
</dbReference>
<keyword evidence="3" id="KW-0472">Membrane</keyword>
<dbReference type="FunFam" id="2.40.30.170:FF:000010">
    <property type="entry name" value="Efflux RND transporter periplasmic adaptor subunit"/>
    <property type="match status" value="1"/>
</dbReference>
<keyword evidence="2" id="KW-0813">Transport</keyword>
<evidence type="ECO:0000259" key="6">
    <source>
        <dbReference type="Pfam" id="PF25869"/>
    </source>
</evidence>
<dbReference type="KEGG" id="mart:BTR34_02060"/>
<dbReference type="Gene3D" id="2.40.30.170">
    <property type="match status" value="1"/>
</dbReference>
<dbReference type="AlphaFoldDB" id="A0A1B7YYQ9"/>
<dbReference type="InterPro" id="IPR045800">
    <property type="entry name" value="HMBD"/>
</dbReference>
<dbReference type="Proteomes" id="UP000092164">
    <property type="component" value="Unassembled WGS sequence"/>
</dbReference>
<dbReference type="Pfam" id="PF25869">
    <property type="entry name" value="3HB_CusB"/>
    <property type="match status" value="1"/>
</dbReference>
<feature type="domain" description="CusB-like three alpha-helical bundle" evidence="6">
    <location>
        <begin position="171"/>
        <end position="219"/>
    </location>
</feature>
<evidence type="ECO:0000259" key="8">
    <source>
        <dbReference type="Pfam" id="PF25954"/>
    </source>
</evidence>
<feature type="domain" description="DUF3347" evidence="4">
    <location>
        <begin position="464"/>
        <end position="547"/>
    </location>
</feature>
<dbReference type="Pfam" id="PF25919">
    <property type="entry name" value="BSH_CusB"/>
    <property type="match status" value="1"/>
</dbReference>
<organism evidence="10 11">
    <name type="scientific">Maribacter hydrothermalis</name>
    <dbReference type="NCBI Taxonomy" id="1836467"/>
    <lineage>
        <taxon>Bacteria</taxon>
        <taxon>Pseudomonadati</taxon>
        <taxon>Bacteroidota</taxon>
        <taxon>Flavobacteriia</taxon>
        <taxon>Flavobacteriales</taxon>
        <taxon>Flavobacteriaceae</taxon>
        <taxon>Maribacter</taxon>
    </lineage>
</organism>
<dbReference type="InterPro" id="IPR021782">
    <property type="entry name" value="DUF3347"/>
</dbReference>
<evidence type="ECO:0000313" key="10">
    <source>
        <dbReference type="EMBL" id="OBR35621.1"/>
    </source>
</evidence>
<gene>
    <name evidence="10" type="ORF">A9200_10465</name>
</gene>
<dbReference type="Pfam" id="PF25954">
    <property type="entry name" value="Beta-barrel_RND_2"/>
    <property type="match status" value="1"/>
</dbReference>
<evidence type="ECO:0000259" key="9">
    <source>
        <dbReference type="Pfam" id="PF25975"/>
    </source>
</evidence>
<dbReference type="InterPro" id="IPR058792">
    <property type="entry name" value="Beta-barrel_RND_2"/>
</dbReference>
<dbReference type="GO" id="GO:0016020">
    <property type="term" value="C:membrane"/>
    <property type="evidence" value="ECO:0007669"/>
    <property type="project" value="InterPro"/>
</dbReference>
<evidence type="ECO:0000259" key="5">
    <source>
        <dbReference type="Pfam" id="PF19335"/>
    </source>
</evidence>
<dbReference type="GO" id="GO:0030288">
    <property type="term" value="C:outer membrane-bounded periplasmic space"/>
    <property type="evidence" value="ECO:0007669"/>
    <property type="project" value="TreeGrafter"/>
</dbReference>
<protein>
    <submittedName>
        <fullName evidence="10">Efflux transporter periplasmic adaptor subunit</fullName>
    </submittedName>
</protein>
<keyword evidence="3" id="KW-1133">Transmembrane helix</keyword>
<dbReference type="Pfam" id="PF11827">
    <property type="entry name" value="DUF3347"/>
    <property type="match status" value="1"/>
</dbReference>
<dbReference type="RefSeq" id="WP_068486757.1">
    <property type="nucleotide sequence ID" value="NZ_CP018760.1"/>
</dbReference>
<evidence type="ECO:0000256" key="3">
    <source>
        <dbReference type="SAM" id="Phobius"/>
    </source>
</evidence>
<dbReference type="PANTHER" id="PTHR30097:SF4">
    <property type="entry name" value="SLR6042 PROTEIN"/>
    <property type="match status" value="1"/>
</dbReference>
<dbReference type="InterPro" id="IPR058791">
    <property type="entry name" value="3HB_CusB"/>
</dbReference>
<dbReference type="PANTHER" id="PTHR30097">
    <property type="entry name" value="CATION EFFLUX SYSTEM PROTEIN CUSB"/>
    <property type="match status" value="1"/>
</dbReference>
<dbReference type="Pfam" id="PF25975">
    <property type="entry name" value="CzcB_C"/>
    <property type="match status" value="1"/>
</dbReference>
<feature type="domain" description="Heavy metal binding" evidence="5">
    <location>
        <begin position="54"/>
        <end position="80"/>
    </location>
</feature>
<dbReference type="InterPro" id="IPR006143">
    <property type="entry name" value="RND_pump_MFP"/>
</dbReference>
<sequence>MNKNILYIAIAVIVGLLAGWLIFGYSGSEANANKDVSEMSDNHDHSGESENQMWTCSMHPQIMQPEPGDCPICGMDLIPAESGADGLAMNEIKMTENAMALANIQTTIVGNGTMSEDDGMISLSGKIATNEENNAVQASYFDGRIERLNVNYEGQKVNRGQLLANIYAPNLVAAQQELLTTASLKESQPALYKAVRNKLKLWKLSENQIDAIESSGKVRDNFPIYATVSGTVSEVMAREGDYVKQGQPILKVSNLNSVWAEFDGYENQISNLKIGQKIKIVTNAYANKEFEATISFIDPMLDNAKRTVTVRATLKNTDDLFKPGMFVTGKLKGELKMNDELITVPSSAVMWTGERSLVYVKTNPNEPVFEMREVTIGNRNGENFTISKGLQYRDEIVTNGTFSVDAAAQLQGKKAMMNKEGGKTMTGLEGHMGIQGDSVGKSNTKSTMKMELPNVFQTAFEAALKPYFKMEEAFVVSNPGQVSTLAKTTLDKMKAIEIGSLGKIENSHLSKCIEMLDAISSNLDLKKQRAQLVVLNENIVALAMNIKSPLETLYVQKCPMANSYKGAIWLSTEKEIKNPYYGDEMLSCGSVIDSIN</sequence>
<comment type="caution">
    <text evidence="10">The sequence shown here is derived from an EMBL/GenBank/DDBJ whole genome shotgun (WGS) entry which is preliminary data.</text>
</comment>
<dbReference type="STRING" id="1836467.BTR34_02060"/>
<dbReference type="EMBL" id="LZFP01000050">
    <property type="protein sequence ID" value="OBR35621.1"/>
    <property type="molecule type" value="Genomic_DNA"/>
</dbReference>
<keyword evidence="11" id="KW-1185">Reference proteome</keyword>
<feature type="domain" description="CzcB-like C-terminal circularly permuted SH3-like" evidence="9">
    <location>
        <begin position="342"/>
        <end position="403"/>
    </location>
</feature>
<dbReference type="GO" id="GO:0022857">
    <property type="term" value="F:transmembrane transporter activity"/>
    <property type="evidence" value="ECO:0007669"/>
    <property type="project" value="InterPro"/>
</dbReference>